<dbReference type="EMBL" id="QUBG01000007">
    <property type="protein sequence ID" value="TPR43125.1"/>
    <property type="molecule type" value="Genomic_DNA"/>
</dbReference>
<dbReference type="AlphaFoldDB" id="A0A9Q8ILI1"/>
<dbReference type="Proteomes" id="UP000777560">
    <property type="component" value="Unassembled WGS sequence"/>
</dbReference>
<dbReference type="Proteomes" id="UP000784700">
    <property type="component" value="Unassembled WGS sequence"/>
</dbReference>
<name>A0A9Q8ILI1_9LACO</name>
<reference evidence="2 3" key="1">
    <citation type="submission" date="2018-08" db="EMBL/GenBank/DDBJ databases">
        <title>Comparative genomics of wild bee and flower associated Lactobacillus reveals potential adaptation to the bee host.</title>
        <authorList>
            <person name="Vuong H.Q."/>
            <person name="Mcfrederick Q.S."/>
        </authorList>
    </citation>
    <scope>NUCLEOTIDE SEQUENCE</scope>
    <source>
        <strain evidence="1 3">HV_13</strain>
        <strain evidence="2">HV_63</strain>
    </source>
</reference>
<protein>
    <submittedName>
        <fullName evidence="2">Uncharacterized protein</fullName>
    </submittedName>
</protein>
<evidence type="ECO:0000313" key="2">
    <source>
        <dbReference type="EMBL" id="TPR43125.1"/>
    </source>
</evidence>
<accession>A0A9Q8ILI1</accession>
<dbReference type="GeneID" id="58108320"/>
<evidence type="ECO:0000313" key="3">
    <source>
        <dbReference type="Proteomes" id="UP000777560"/>
    </source>
</evidence>
<dbReference type="EMBL" id="QUAV01000001">
    <property type="protein sequence ID" value="TPR26296.1"/>
    <property type="molecule type" value="Genomic_DNA"/>
</dbReference>
<keyword evidence="3" id="KW-1185">Reference proteome</keyword>
<evidence type="ECO:0000313" key="4">
    <source>
        <dbReference type="Proteomes" id="UP000784700"/>
    </source>
</evidence>
<proteinExistence type="predicted"/>
<organism evidence="2 4">
    <name type="scientific">Apilactobacillus micheneri</name>
    <dbReference type="NCBI Taxonomy" id="1899430"/>
    <lineage>
        <taxon>Bacteria</taxon>
        <taxon>Bacillati</taxon>
        <taxon>Bacillota</taxon>
        <taxon>Bacilli</taxon>
        <taxon>Lactobacillales</taxon>
        <taxon>Lactobacillaceae</taxon>
        <taxon>Apilactobacillus</taxon>
    </lineage>
</organism>
<sequence>MNNMQTIKKAEQLADQNNFKNSLQELRKLPEISLNEYVNKIKISKKPSKDKNNDINQTRKLNGKLSTIDYLDYDNLLDALLVNIASLIDDDKCDLDNNIISNLNNEDLDNANNVIHEFLYDTDIDFKPLTTKQITINILRDNVANEDMIINNVYSFDAFDIHNVSKDEFQQHVKKIKDTYKKL</sequence>
<gene>
    <name evidence="1" type="ORF">DY114_00960</name>
    <name evidence="2" type="ORF">DY130_06485</name>
</gene>
<dbReference type="RefSeq" id="WP_105964247.1">
    <property type="nucleotide sequence ID" value="NZ_POSO01000002.1"/>
</dbReference>
<comment type="caution">
    <text evidence="2">The sequence shown here is derived from an EMBL/GenBank/DDBJ whole genome shotgun (WGS) entry which is preliminary data.</text>
</comment>
<evidence type="ECO:0000313" key="1">
    <source>
        <dbReference type="EMBL" id="TPR26296.1"/>
    </source>
</evidence>